<reference evidence="1" key="1">
    <citation type="journal article" date="2012" name="Nature">
        <title>The tomato genome sequence provides insights into fleshy fruit evolution.</title>
        <authorList>
            <consortium name="Tomato Genome Consortium"/>
        </authorList>
    </citation>
    <scope>NUCLEOTIDE SEQUENCE [LARGE SCALE GENOMIC DNA]</scope>
    <source>
        <strain evidence="1">cv. Heinz 1706</strain>
    </source>
</reference>
<evidence type="ECO:0000313" key="2">
    <source>
        <dbReference type="Proteomes" id="UP000004994"/>
    </source>
</evidence>
<name>A0A3Q7HVH5_SOLLC</name>
<sequence length="338" mass="38460">MPKKFCGCLSRLCYAASWPSQPIKTSKIPNFFVDVRQYLCYAARFPSRPIQLIFKVIRIPTSKMPKKFCGRLSRPWLCIQLAITASPTLFQDSDVKNPKKNCGCPSRPCLCSRLAFTASLTHFEGQMSPEANIPQFRRFSCAIANHFLAGWLSRPVQPILNVKRALKQAYPSFRRFSCAIANHFLASCPSRPIQLIFKVIRIPTSKMPKNFVDVRQDLVYAVSCPSRPVRPIFKGHPDCDVKNSKKNCRRSSRPWLCSQLAITSTLNHFQGQTSPEARIPLFRRFLCAIANNFLGYPDSDVKNAKNFVDVRQDLVYAAGWPSRPVRPILKVTPRDQHP</sequence>
<protein>
    <submittedName>
        <fullName evidence="1">Uncharacterized protein</fullName>
    </submittedName>
</protein>
<dbReference type="Proteomes" id="UP000004994">
    <property type="component" value="Chromosome 9"/>
</dbReference>
<evidence type="ECO:0000313" key="1">
    <source>
        <dbReference type="EnsemblPlants" id="Solyc09g004991.1.1"/>
    </source>
</evidence>
<dbReference type="InParanoid" id="A0A3Q7HVH5"/>
<dbReference type="AlphaFoldDB" id="A0A3Q7HVH5"/>
<dbReference type="EnsemblPlants" id="Solyc09g004991.1.1">
    <property type="protein sequence ID" value="Solyc09g004991.1.1"/>
    <property type="gene ID" value="Solyc09g004991.1"/>
</dbReference>
<reference evidence="1" key="2">
    <citation type="submission" date="2019-01" db="UniProtKB">
        <authorList>
            <consortium name="EnsemblPlants"/>
        </authorList>
    </citation>
    <scope>IDENTIFICATION</scope>
    <source>
        <strain evidence="1">cv. Heinz 1706</strain>
    </source>
</reference>
<dbReference type="Gramene" id="Solyc09g004991.1.1">
    <property type="protein sequence ID" value="Solyc09g004991.1.1"/>
    <property type="gene ID" value="Solyc09g004991.1"/>
</dbReference>
<proteinExistence type="predicted"/>
<organism evidence="1">
    <name type="scientific">Solanum lycopersicum</name>
    <name type="common">Tomato</name>
    <name type="synonym">Lycopersicon esculentum</name>
    <dbReference type="NCBI Taxonomy" id="4081"/>
    <lineage>
        <taxon>Eukaryota</taxon>
        <taxon>Viridiplantae</taxon>
        <taxon>Streptophyta</taxon>
        <taxon>Embryophyta</taxon>
        <taxon>Tracheophyta</taxon>
        <taxon>Spermatophyta</taxon>
        <taxon>Magnoliopsida</taxon>
        <taxon>eudicotyledons</taxon>
        <taxon>Gunneridae</taxon>
        <taxon>Pentapetalae</taxon>
        <taxon>asterids</taxon>
        <taxon>lamiids</taxon>
        <taxon>Solanales</taxon>
        <taxon>Solanaceae</taxon>
        <taxon>Solanoideae</taxon>
        <taxon>Solaneae</taxon>
        <taxon>Solanum</taxon>
        <taxon>Solanum subgen. Lycopersicon</taxon>
    </lineage>
</organism>
<keyword evidence="2" id="KW-1185">Reference proteome</keyword>
<accession>A0A3Q7HVH5</accession>